<dbReference type="InterPro" id="IPR036187">
    <property type="entry name" value="DNA_mismatch_repair_MutS_sf"/>
</dbReference>
<reference evidence="3 4" key="1">
    <citation type="submission" date="2021-06" db="EMBL/GenBank/DDBJ databases">
        <authorList>
            <person name="Palmer J.M."/>
        </authorList>
    </citation>
    <scope>NUCLEOTIDE SEQUENCE [LARGE SCALE GENOMIC DNA]</scope>
    <source>
        <strain evidence="3 4">AS_MEX2019</strain>
        <tissue evidence="3">Muscle</tissue>
    </source>
</reference>
<dbReference type="InterPro" id="IPR007861">
    <property type="entry name" value="DNA_mismatch_repair_MutS_clamp"/>
</dbReference>
<organism evidence="3 4">
    <name type="scientific">Ameca splendens</name>
    <dbReference type="NCBI Taxonomy" id="208324"/>
    <lineage>
        <taxon>Eukaryota</taxon>
        <taxon>Metazoa</taxon>
        <taxon>Chordata</taxon>
        <taxon>Craniata</taxon>
        <taxon>Vertebrata</taxon>
        <taxon>Euteleostomi</taxon>
        <taxon>Actinopterygii</taxon>
        <taxon>Neopterygii</taxon>
        <taxon>Teleostei</taxon>
        <taxon>Neoteleostei</taxon>
        <taxon>Acanthomorphata</taxon>
        <taxon>Ovalentaria</taxon>
        <taxon>Atherinomorphae</taxon>
        <taxon>Cyprinodontiformes</taxon>
        <taxon>Goodeidae</taxon>
        <taxon>Ameca</taxon>
    </lineage>
</organism>
<protein>
    <recommendedName>
        <fullName evidence="2">DNA mismatch repair protein MutS clamp domain-containing protein</fullName>
    </recommendedName>
</protein>
<dbReference type="InterPro" id="IPR045076">
    <property type="entry name" value="MutS"/>
</dbReference>
<evidence type="ECO:0000259" key="2">
    <source>
        <dbReference type="Pfam" id="PF05190"/>
    </source>
</evidence>
<keyword evidence="4" id="KW-1185">Reference proteome</keyword>
<dbReference type="Gene3D" id="1.10.1420.10">
    <property type="match status" value="2"/>
</dbReference>
<feature type="domain" description="DNA mismatch repair protein MutS clamp" evidence="2">
    <location>
        <begin position="113"/>
        <end position="196"/>
    </location>
</feature>
<accession>A0ABV0Y628</accession>
<keyword evidence="1" id="KW-0234">DNA repair</keyword>
<dbReference type="Pfam" id="PF05190">
    <property type="entry name" value="MutS_IV"/>
    <property type="match status" value="1"/>
</dbReference>
<dbReference type="Proteomes" id="UP001469553">
    <property type="component" value="Unassembled WGS sequence"/>
</dbReference>
<feature type="non-terminal residue" evidence="3">
    <location>
        <position position="213"/>
    </location>
</feature>
<proteinExistence type="predicted"/>
<evidence type="ECO:0000313" key="3">
    <source>
        <dbReference type="EMBL" id="MEQ2289082.1"/>
    </source>
</evidence>
<evidence type="ECO:0000256" key="1">
    <source>
        <dbReference type="ARBA" id="ARBA00023204"/>
    </source>
</evidence>
<dbReference type="PANTHER" id="PTHR11361">
    <property type="entry name" value="DNA MISMATCH REPAIR PROTEIN MUTS FAMILY MEMBER"/>
    <property type="match status" value="1"/>
</dbReference>
<name>A0ABV0Y628_9TELE</name>
<dbReference type="SUPFAM" id="SSF48334">
    <property type="entry name" value="DNA repair protein MutS, domain III"/>
    <property type="match status" value="1"/>
</dbReference>
<evidence type="ECO:0000313" key="4">
    <source>
        <dbReference type="Proteomes" id="UP001469553"/>
    </source>
</evidence>
<keyword evidence="1" id="KW-0227">DNA damage</keyword>
<comment type="caution">
    <text evidence="3">The sequence shown here is derived from an EMBL/GenBank/DDBJ whole genome shotgun (WGS) entry which is preliminary data.</text>
</comment>
<dbReference type="PANTHER" id="PTHR11361:SF122">
    <property type="entry name" value="DNA MISMATCH REPAIR PROTEIN MSH3"/>
    <property type="match status" value="1"/>
</dbReference>
<dbReference type="EMBL" id="JAHRIP010022178">
    <property type="protein sequence ID" value="MEQ2289082.1"/>
    <property type="molecule type" value="Genomic_DNA"/>
</dbReference>
<gene>
    <name evidence="3" type="ORF">AMECASPLE_029438</name>
</gene>
<sequence length="213" mass="24018">MMKSESPTLNSIRSLLSHLPDLERGICSIYHGKSSTQEFYLICMSLSRLGLELQALLPAIQSQIRSTLLRSLLLDTPDLLAPAHGFLKVLNEKAAKSGNKTELFSDLSGFPVLQERMSQIQAVLSEIQAHRKEVRLVLKSPALDYTTVSGQEFLIEVKNSLSSVVPPDWVKFSSTKAVSRYHSPFLVERYKKLQLLREQLLLDCQSEWTQFLG</sequence>